<name>A0A5B7KMF7_PORTR</name>
<accession>A0A5B7KMF7</accession>
<dbReference type="EMBL" id="VSRR010151859">
    <property type="protein sequence ID" value="MPD06558.1"/>
    <property type="molecule type" value="Genomic_DNA"/>
</dbReference>
<reference evidence="1 2" key="1">
    <citation type="submission" date="2019-05" db="EMBL/GenBank/DDBJ databases">
        <title>Another draft genome of Portunus trituberculatus and its Hox gene families provides insights of decapod evolution.</title>
        <authorList>
            <person name="Jeong J.-H."/>
            <person name="Song I."/>
            <person name="Kim S."/>
            <person name="Choi T."/>
            <person name="Kim D."/>
            <person name="Ryu S."/>
            <person name="Kim W."/>
        </authorList>
    </citation>
    <scope>NUCLEOTIDE SEQUENCE [LARGE SCALE GENOMIC DNA]</scope>
    <source>
        <tissue evidence="1">Muscle</tissue>
    </source>
</reference>
<evidence type="ECO:0000313" key="2">
    <source>
        <dbReference type="Proteomes" id="UP000324222"/>
    </source>
</evidence>
<sequence length="39" mass="4356">MKLTVDQQAPRRSRGLENAVLPTIVLLAFHRSRQGSDGH</sequence>
<gene>
    <name evidence="1" type="ORF">E2C01_102374</name>
</gene>
<evidence type="ECO:0000313" key="1">
    <source>
        <dbReference type="EMBL" id="MPD06558.1"/>
    </source>
</evidence>
<comment type="caution">
    <text evidence="1">The sequence shown here is derived from an EMBL/GenBank/DDBJ whole genome shotgun (WGS) entry which is preliminary data.</text>
</comment>
<protein>
    <submittedName>
        <fullName evidence="1">Uncharacterized protein</fullName>
    </submittedName>
</protein>
<dbReference type="AlphaFoldDB" id="A0A5B7KMF7"/>
<dbReference type="Proteomes" id="UP000324222">
    <property type="component" value="Unassembled WGS sequence"/>
</dbReference>
<keyword evidence="2" id="KW-1185">Reference proteome</keyword>
<proteinExistence type="predicted"/>
<organism evidence="1 2">
    <name type="scientific">Portunus trituberculatus</name>
    <name type="common">Swimming crab</name>
    <name type="synonym">Neptunus trituberculatus</name>
    <dbReference type="NCBI Taxonomy" id="210409"/>
    <lineage>
        <taxon>Eukaryota</taxon>
        <taxon>Metazoa</taxon>
        <taxon>Ecdysozoa</taxon>
        <taxon>Arthropoda</taxon>
        <taxon>Crustacea</taxon>
        <taxon>Multicrustacea</taxon>
        <taxon>Malacostraca</taxon>
        <taxon>Eumalacostraca</taxon>
        <taxon>Eucarida</taxon>
        <taxon>Decapoda</taxon>
        <taxon>Pleocyemata</taxon>
        <taxon>Brachyura</taxon>
        <taxon>Eubrachyura</taxon>
        <taxon>Portunoidea</taxon>
        <taxon>Portunidae</taxon>
        <taxon>Portuninae</taxon>
        <taxon>Portunus</taxon>
    </lineage>
</organism>